<protein>
    <submittedName>
        <fullName evidence="2">DNA-directed RNA polymerase V subunit 7-like</fullName>
    </submittedName>
</protein>
<sequence length="134" mass="15318">MFLKVKLTWNVVGPAKGLYAKGLMLQRSIATSLVDDFAEKGATEDIGYLMAVKPWRAMERVKFRIKGMWFSLWFSLESPSKYLVERLWRTGPVDNIHLSGLKMPNYHYTPGENPAFASIISIQRSRRMSSSDSL</sequence>
<keyword evidence="1" id="KW-1185">Reference proteome</keyword>
<reference evidence="2" key="1">
    <citation type="submission" date="2025-08" db="UniProtKB">
        <authorList>
            <consortium name="RefSeq"/>
        </authorList>
    </citation>
    <scope>IDENTIFICATION</scope>
    <source>
        <tissue evidence="2">Fruit stalk</tissue>
    </source>
</reference>
<dbReference type="Proteomes" id="UP000515121">
    <property type="component" value="Unplaced"/>
</dbReference>
<dbReference type="GeneID" id="111318616"/>
<organism evidence="1 2">
    <name type="scientific">Durio zibethinus</name>
    <name type="common">Durian</name>
    <dbReference type="NCBI Taxonomy" id="66656"/>
    <lineage>
        <taxon>Eukaryota</taxon>
        <taxon>Viridiplantae</taxon>
        <taxon>Streptophyta</taxon>
        <taxon>Embryophyta</taxon>
        <taxon>Tracheophyta</taxon>
        <taxon>Spermatophyta</taxon>
        <taxon>Magnoliopsida</taxon>
        <taxon>eudicotyledons</taxon>
        <taxon>Gunneridae</taxon>
        <taxon>Pentapetalae</taxon>
        <taxon>rosids</taxon>
        <taxon>malvids</taxon>
        <taxon>Malvales</taxon>
        <taxon>Malvaceae</taxon>
        <taxon>Helicteroideae</taxon>
        <taxon>Durio</taxon>
    </lineage>
</organism>
<dbReference type="AlphaFoldDB" id="A0A6P6BJJ2"/>
<proteinExistence type="predicted"/>
<gene>
    <name evidence="2" type="primary">LOC111318616</name>
</gene>
<evidence type="ECO:0000313" key="2">
    <source>
        <dbReference type="RefSeq" id="XP_022777226.1"/>
    </source>
</evidence>
<name>A0A6P6BJJ2_DURZI</name>
<accession>A0A6P6BJJ2</accession>
<dbReference type="RefSeq" id="XP_022777226.1">
    <property type="nucleotide sequence ID" value="XM_022921491.1"/>
</dbReference>
<dbReference type="KEGG" id="dzi:111318616"/>
<evidence type="ECO:0000313" key="1">
    <source>
        <dbReference type="Proteomes" id="UP000515121"/>
    </source>
</evidence>